<feature type="region of interest" description="Disordered" evidence="1">
    <location>
        <begin position="1"/>
        <end position="27"/>
    </location>
</feature>
<sequence>MTAAGLATTSELTDAPDTGRPQQTGQPPLVEFLDLQENEVPGTADALRHFFGDA</sequence>
<evidence type="ECO:0000313" key="3">
    <source>
        <dbReference type="Proteomes" id="UP000646776"/>
    </source>
</evidence>
<accession>A0A918HQJ1</accession>
<evidence type="ECO:0000256" key="1">
    <source>
        <dbReference type="SAM" id="MobiDB-lite"/>
    </source>
</evidence>
<dbReference type="RefSeq" id="WP_189718006.1">
    <property type="nucleotide sequence ID" value="NZ_BMSA01000045.1"/>
</dbReference>
<keyword evidence="3" id="KW-1185">Reference proteome</keyword>
<proteinExistence type="predicted"/>
<dbReference type="AlphaFoldDB" id="A0A918HQJ1"/>
<organism evidence="2 3">
    <name type="scientific">Streptomyces phaeofaciens</name>
    <dbReference type="NCBI Taxonomy" id="68254"/>
    <lineage>
        <taxon>Bacteria</taxon>
        <taxon>Bacillati</taxon>
        <taxon>Actinomycetota</taxon>
        <taxon>Actinomycetes</taxon>
        <taxon>Kitasatosporales</taxon>
        <taxon>Streptomycetaceae</taxon>
        <taxon>Streptomyces</taxon>
    </lineage>
</organism>
<dbReference type="Proteomes" id="UP000646776">
    <property type="component" value="Unassembled WGS sequence"/>
</dbReference>
<reference evidence="2" key="2">
    <citation type="submission" date="2020-09" db="EMBL/GenBank/DDBJ databases">
        <authorList>
            <person name="Sun Q."/>
            <person name="Ohkuma M."/>
        </authorList>
    </citation>
    <scope>NUCLEOTIDE SEQUENCE</scope>
    <source>
        <strain evidence="2">JCM 4125</strain>
    </source>
</reference>
<dbReference type="EMBL" id="BMSA01000045">
    <property type="protein sequence ID" value="GGT94620.1"/>
    <property type="molecule type" value="Genomic_DNA"/>
</dbReference>
<gene>
    <name evidence="2" type="ORF">GCM10010226_85500</name>
</gene>
<evidence type="ECO:0000313" key="2">
    <source>
        <dbReference type="EMBL" id="GGT94620.1"/>
    </source>
</evidence>
<protein>
    <submittedName>
        <fullName evidence="2">Uncharacterized protein</fullName>
    </submittedName>
</protein>
<comment type="caution">
    <text evidence="2">The sequence shown here is derived from an EMBL/GenBank/DDBJ whole genome shotgun (WGS) entry which is preliminary data.</text>
</comment>
<name>A0A918HQJ1_9ACTN</name>
<reference evidence="2" key="1">
    <citation type="journal article" date="2014" name="Int. J. Syst. Evol. Microbiol.">
        <title>Complete genome sequence of Corynebacterium casei LMG S-19264T (=DSM 44701T), isolated from a smear-ripened cheese.</title>
        <authorList>
            <consortium name="US DOE Joint Genome Institute (JGI-PGF)"/>
            <person name="Walter F."/>
            <person name="Albersmeier A."/>
            <person name="Kalinowski J."/>
            <person name="Ruckert C."/>
        </authorList>
    </citation>
    <scope>NUCLEOTIDE SEQUENCE</scope>
    <source>
        <strain evidence="2">JCM 4125</strain>
    </source>
</reference>